<sequence length="453" mass="49406">MGRVSVMSIAERLERLPLSAFHYKMLFICGIGWLFDAMDVGLVSFVLPAVGKEWHLTATQMGALGSIGLLGMGLGAVFGGSLSDLWGRKRVFNYTLIFYGLATFLAGLSTNYAMLMVLRFLVGLGLGAEVPVAFTLASEFSPVQYRGRMAVLLESFWAFGWIAAALIGYLAVPHWGWRLAFFIGALPALYAAVLRRALPESPRYLEKIGKESEARAIVESIERSCGVDPGKVATSPAAATAETSVKATFADLWSSRYARRTLCLWILWFGINFSYYGIVTWLPSLMVGKGFAIIKSFEYVLIMTLGQVPGYFSAAYLVEKIGRKATLVSYLILSGVAAYMFSLSTTTSQIIWWGLAVYFFNLGAWGVLYAYTPEMYPTAIRATGSGWASFCGRIGAILAPVIVGQMIVVMGQAKAYPLIFVLFTAVFVITALGMLALGIETKGKTLEELVGIR</sequence>
<dbReference type="GO" id="GO:0005886">
    <property type="term" value="C:plasma membrane"/>
    <property type="evidence" value="ECO:0007669"/>
    <property type="project" value="UniProtKB-SubCell"/>
</dbReference>
<dbReference type="EMBL" id="DF238840">
    <property type="protein sequence ID" value="GAF25644.1"/>
    <property type="molecule type" value="Genomic_DNA"/>
</dbReference>
<dbReference type="PROSITE" id="PS50850">
    <property type="entry name" value="MFS"/>
    <property type="match status" value="1"/>
</dbReference>
<feature type="transmembrane region" description="Helical" evidence="6">
    <location>
        <begin position="116"/>
        <end position="137"/>
    </location>
</feature>
<dbReference type="PANTHER" id="PTHR23511:SF34">
    <property type="entry name" value="SYNAPTIC VESICLE GLYCOPROTEIN 2"/>
    <property type="match status" value="1"/>
</dbReference>
<organism evidence="8">
    <name type="scientific">Moorella thermoacetica Y72</name>
    <dbReference type="NCBI Taxonomy" id="1325331"/>
    <lineage>
        <taxon>Bacteria</taxon>
        <taxon>Bacillati</taxon>
        <taxon>Bacillota</taxon>
        <taxon>Clostridia</taxon>
        <taxon>Neomoorellales</taxon>
        <taxon>Neomoorellaceae</taxon>
        <taxon>Neomoorella</taxon>
    </lineage>
</organism>
<dbReference type="InterPro" id="IPR020846">
    <property type="entry name" value="MFS_dom"/>
</dbReference>
<keyword evidence="5 6" id="KW-0472">Membrane</keyword>
<accession>A0A0S6UDN4</accession>
<dbReference type="PROSITE" id="PS00217">
    <property type="entry name" value="SUGAR_TRANSPORT_2"/>
    <property type="match status" value="1"/>
</dbReference>
<dbReference type="GO" id="GO:0022857">
    <property type="term" value="F:transmembrane transporter activity"/>
    <property type="evidence" value="ECO:0007669"/>
    <property type="project" value="InterPro"/>
</dbReference>
<feature type="transmembrane region" description="Helical" evidence="6">
    <location>
        <begin position="262"/>
        <end position="279"/>
    </location>
</feature>
<dbReference type="Proteomes" id="UP000063718">
    <property type="component" value="Unassembled WGS sequence"/>
</dbReference>
<feature type="transmembrane region" description="Helical" evidence="6">
    <location>
        <begin position="390"/>
        <end position="409"/>
    </location>
</feature>
<evidence type="ECO:0000256" key="4">
    <source>
        <dbReference type="ARBA" id="ARBA00022989"/>
    </source>
</evidence>
<feature type="transmembrane region" description="Helical" evidence="6">
    <location>
        <begin position="149"/>
        <end position="169"/>
    </location>
</feature>
<evidence type="ECO:0000259" key="7">
    <source>
        <dbReference type="PROSITE" id="PS50850"/>
    </source>
</evidence>
<dbReference type="PANTHER" id="PTHR23511">
    <property type="entry name" value="SYNAPTIC VESICLE GLYCOPROTEIN 2"/>
    <property type="match status" value="1"/>
</dbReference>
<name>A0A0S6UDN4_NEOTH</name>
<keyword evidence="3 6" id="KW-0812">Transmembrane</keyword>
<feature type="transmembrane region" description="Helical" evidence="6">
    <location>
        <begin position="325"/>
        <end position="344"/>
    </location>
</feature>
<comment type="subcellular location">
    <subcellularLocation>
        <location evidence="1">Cell membrane</location>
        <topology evidence="1">Multi-pass membrane protein</topology>
    </subcellularLocation>
</comment>
<feature type="transmembrane region" description="Helical" evidence="6">
    <location>
        <begin position="350"/>
        <end position="370"/>
    </location>
</feature>
<gene>
    <name evidence="8" type="ORF">MTY_0980</name>
</gene>
<evidence type="ECO:0000256" key="3">
    <source>
        <dbReference type="ARBA" id="ARBA00022692"/>
    </source>
</evidence>
<dbReference type="Gene3D" id="1.20.1250.20">
    <property type="entry name" value="MFS general substrate transporter like domains"/>
    <property type="match status" value="1"/>
</dbReference>
<dbReference type="AlphaFoldDB" id="A0A0S6UDN4"/>
<feature type="transmembrane region" description="Helical" evidence="6">
    <location>
        <begin position="175"/>
        <end position="194"/>
    </location>
</feature>
<feature type="transmembrane region" description="Helical" evidence="6">
    <location>
        <begin position="299"/>
        <end position="318"/>
    </location>
</feature>
<feature type="transmembrane region" description="Helical" evidence="6">
    <location>
        <begin position="91"/>
        <end position="110"/>
    </location>
</feature>
<evidence type="ECO:0000256" key="5">
    <source>
        <dbReference type="ARBA" id="ARBA00023136"/>
    </source>
</evidence>
<dbReference type="CDD" id="cd17316">
    <property type="entry name" value="MFS_SV2_like"/>
    <property type="match status" value="1"/>
</dbReference>
<dbReference type="InterPro" id="IPR005828">
    <property type="entry name" value="MFS_sugar_transport-like"/>
</dbReference>
<dbReference type="InterPro" id="IPR036259">
    <property type="entry name" value="MFS_trans_sf"/>
</dbReference>
<dbReference type="InterPro" id="IPR005829">
    <property type="entry name" value="Sugar_transporter_CS"/>
</dbReference>
<proteinExistence type="predicted"/>
<dbReference type="SUPFAM" id="SSF103473">
    <property type="entry name" value="MFS general substrate transporter"/>
    <property type="match status" value="1"/>
</dbReference>
<dbReference type="PROSITE" id="PS00216">
    <property type="entry name" value="SUGAR_TRANSPORT_1"/>
    <property type="match status" value="1"/>
</dbReference>
<keyword evidence="2" id="KW-0813">Transport</keyword>
<feature type="transmembrane region" description="Helical" evidence="6">
    <location>
        <begin position="415"/>
        <end position="437"/>
    </location>
</feature>
<evidence type="ECO:0000313" key="8">
    <source>
        <dbReference type="EMBL" id="GAF25644.1"/>
    </source>
</evidence>
<dbReference type="Pfam" id="PF00083">
    <property type="entry name" value="Sugar_tr"/>
    <property type="match status" value="1"/>
</dbReference>
<feature type="domain" description="Major facilitator superfamily (MFS) profile" evidence="7">
    <location>
        <begin position="25"/>
        <end position="442"/>
    </location>
</feature>
<feature type="transmembrane region" description="Helical" evidence="6">
    <location>
        <begin position="21"/>
        <end position="47"/>
    </location>
</feature>
<feature type="transmembrane region" description="Helical" evidence="6">
    <location>
        <begin position="59"/>
        <end position="79"/>
    </location>
</feature>
<evidence type="ECO:0000256" key="6">
    <source>
        <dbReference type="SAM" id="Phobius"/>
    </source>
</evidence>
<keyword evidence="4 6" id="KW-1133">Transmembrane helix</keyword>
<evidence type="ECO:0000256" key="2">
    <source>
        <dbReference type="ARBA" id="ARBA00022448"/>
    </source>
</evidence>
<protein>
    <submittedName>
        <fullName evidence="8">Permeases of the major facilitator superfamily</fullName>
    </submittedName>
</protein>
<reference evidence="8" key="1">
    <citation type="journal article" date="2014" name="Gene">
        <title>Genome-guided analysis of transformation efficiency and carbon dioxide assimilation by Moorella thermoacetica Y72.</title>
        <authorList>
            <person name="Tsukahara K."/>
            <person name="Kita A."/>
            <person name="Nakashimada Y."/>
            <person name="Hoshino T."/>
            <person name="Murakami K."/>
        </authorList>
    </citation>
    <scope>NUCLEOTIDE SEQUENCE [LARGE SCALE GENOMIC DNA]</scope>
    <source>
        <strain evidence="8">Y72</strain>
    </source>
</reference>
<evidence type="ECO:0000256" key="1">
    <source>
        <dbReference type="ARBA" id="ARBA00004651"/>
    </source>
</evidence>